<reference evidence="1" key="1">
    <citation type="submission" date="2023-10" db="EMBL/GenBank/DDBJ databases">
        <authorList>
            <person name="Chen Y."/>
            <person name="Shah S."/>
            <person name="Dougan E. K."/>
            <person name="Thang M."/>
            <person name="Chan C."/>
        </authorList>
    </citation>
    <scope>NUCLEOTIDE SEQUENCE [LARGE SCALE GENOMIC DNA]</scope>
</reference>
<evidence type="ECO:0000313" key="2">
    <source>
        <dbReference type="Proteomes" id="UP001189429"/>
    </source>
</evidence>
<dbReference type="Proteomes" id="UP001189429">
    <property type="component" value="Unassembled WGS sequence"/>
</dbReference>
<feature type="non-terminal residue" evidence="1">
    <location>
        <position position="65"/>
    </location>
</feature>
<comment type="caution">
    <text evidence="1">The sequence shown here is derived from an EMBL/GenBank/DDBJ whole genome shotgun (WGS) entry which is preliminary data.</text>
</comment>
<feature type="non-terminal residue" evidence="1">
    <location>
        <position position="1"/>
    </location>
</feature>
<dbReference type="EMBL" id="CAUYUJ010022693">
    <property type="protein sequence ID" value="CAK0912045.1"/>
    <property type="molecule type" value="Genomic_DNA"/>
</dbReference>
<keyword evidence="2" id="KW-1185">Reference proteome</keyword>
<organism evidence="1 2">
    <name type="scientific">Prorocentrum cordatum</name>
    <dbReference type="NCBI Taxonomy" id="2364126"/>
    <lineage>
        <taxon>Eukaryota</taxon>
        <taxon>Sar</taxon>
        <taxon>Alveolata</taxon>
        <taxon>Dinophyceae</taxon>
        <taxon>Prorocentrales</taxon>
        <taxon>Prorocentraceae</taxon>
        <taxon>Prorocentrum</taxon>
    </lineage>
</organism>
<gene>
    <name evidence="1" type="ORF">PCOR1329_LOCUS85726</name>
</gene>
<proteinExistence type="predicted"/>
<name>A0ABN9YI92_9DINO</name>
<accession>A0ABN9YI92</accession>
<evidence type="ECO:0000313" key="1">
    <source>
        <dbReference type="EMBL" id="CAK0912045.1"/>
    </source>
</evidence>
<protein>
    <submittedName>
        <fullName evidence="1">Uncharacterized protein</fullName>
    </submittedName>
</protein>
<sequence>VGKLSPFAVENSEVREQRRHLDSSAEDFFVWRLSLIRSLDPPVQLDAATASRSWKPVAFLRRTAD</sequence>